<keyword evidence="1" id="KW-0812">Transmembrane</keyword>
<keyword evidence="3" id="KW-1185">Reference proteome</keyword>
<feature type="transmembrane region" description="Helical" evidence="1">
    <location>
        <begin position="72"/>
        <end position="94"/>
    </location>
</feature>
<name>A0A1A6HQJ4_NEOLE</name>
<evidence type="ECO:0000313" key="2">
    <source>
        <dbReference type="EMBL" id="OBS79992.1"/>
    </source>
</evidence>
<accession>A0A1A6HQJ4</accession>
<comment type="caution">
    <text evidence="2">The sequence shown here is derived from an EMBL/GenBank/DDBJ whole genome shotgun (WGS) entry which is preliminary data.</text>
</comment>
<feature type="non-terminal residue" evidence="2">
    <location>
        <position position="150"/>
    </location>
</feature>
<sequence>LFYLLKMNEVPITHSTLNVNSQMKCKAKNSIKNIFHSTELSFIGQRQKYQKHSREHENTAEDISGEESFSPFPWRLISSVLGAICLLLMAVAIASDRHSFPRTSSSLPRELGLVQMQLLLLLQGNAKLEKESACLLVSQFQSHKDKQRRD</sequence>
<dbReference type="EMBL" id="LZPO01017578">
    <property type="protein sequence ID" value="OBS79992.1"/>
    <property type="molecule type" value="Genomic_DNA"/>
</dbReference>
<keyword evidence="1" id="KW-1133">Transmembrane helix</keyword>
<gene>
    <name evidence="2" type="ORF">A6R68_21806</name>
</gene>
<dbReference type="OrthoDB" id="6133475at2759"/>
<dbReference type="Proteomes" id="UP000092124">
    <property type="component" value="Unassembled WGS sequence"/>
</dbReference>
<reference evidence="2 3" key="1">
    <citation type="submission" date="2016-06" db="EMBL/GenBank/DDBJ databases">
        <title>The Draft Genome Sequence and Annotation of the Desert Woodrat Neotoma lepida.</title>
        <authorList>
            <person name="Campbell M."/>
            <person name="Oakeson K.F."/>
            <person name="Yandell M."/>
            <person name="Halpert J.R."/>
            <person name="Dearing D."/>
        </authorList>
    </citation>
    <scope>NUCLEOTIDE SEQUENCE [LARGE SCALE GENOMIC DNA]</scope>
    <source>
        <strain evidence="2">417</strain>
        <tissue evidence="2">Liver</tissue>
    </source>
</reference>
<organism evidence="2 3">
    <name type="scientific">Neotoma lepida</name>
    <name type="common">Desert woodrat</name>
    <dbReference type="NCBI Taxonomy" id="56216"/>
    <lineage>
        <taxon>Eukaryota</taxon>
        <taxon>Metazoa</taxon>
        <taxon>Chordata</taxon>
        <taxon>Craniata</taxon>
        <taxon>Vertebrata</taxon>
        <taxon>Euteleostomi</taxon>
        <taxon>Mammalia</taxon>
        <taxon>Eutheria</taxon>
        <taxon>Euarchontoglires</taxon>
        <taxon>Glires</taxon>
        <taxon>Rodentia</taxon>
        <taxon>Myomorpha</taxon>
        <taxon>Muroidea</taxon>
        <taxon>Cricetidae</taxon>
        <taxon>Neotominae</taxon>
        <taxon>Neotoma</taxon>
    </lineage>
</organism>
<proteinExistence type="predicted"/>
<dbReference type="STRING" id="56216.A0A1A6HQJ4"/>
<protein>
    <submittedName>
        <fullName evidence="2">Uncharacterized protein</fullName>
    </submittedName>
</protein>
<evidence type="ECO:0000313" key="3">
    <source>
        <dbReference type="Proteomes" id="UP000092124"/>
    </source>
</evidence>
<dbReference type="AlphaFoldDB" id="A0A1A6HQJ4"/>
<keyword evidence="1" id="KW-0472">Membrane</keyword>
<evidence type="ECO:0000256" key="1">
    <source>
        <dbReference type="SAM" id="Phobius"/>
    </source>
</evidence>
<feature type="non-terminal residue" evidence="2">
    <location>
        <position position="1"/>
    </location>
</feature>